<reference evidence="1" key="1">
    <citation type="submission" date="2020-04" db="EMBL/GenBank/DDBJ databases">
        <authorList>
            <person name="Broberg M."/>
        </authorList>
    </citation>
    <scope>NUCLEOTIDE SEQUENCE</scope>
</reference>
<evidence type="ECO:0000313" key="2">
    <source>
        <dbReference type="Proteomes" id="UP000836387"/>
    </source>
</evidence>
<protein>
    <submittedName>
        <fullName evidence="1">Uncharacterized protein</fullName>
    </submittedName>
</protein>
<comment type="caution">
    <text evidence="1">The sequence shown here is derived from an EMBL/GenBank/DDBJ whole genome shotgun (WGS) entry which is preliminary data.</text>
</comment>
<evidence type="ECO:0000313" key="1">
    <source>
        <dbReference type="EMBL" id="CAG9957040.1"/>
    </source>
</evidence>
<reference evidence="1" key="2">
    <citation type="submission" date="2021-10" db="EMBL/GenBank/DDBJ databases">
        <authorList>
            <person name="Piombo E."/>
        </authorList>
    </citation>
    <scope>NUCLEOTIDE SEQUENCE</scope>
</reference>
<organism evidence="1 2">
    <name type="scientific">Clonostachys rosea f. rosea IK726</name>
    <dbReference type="NCBI Taxonomy" id="1349383"/>
    <lineage>
        <taxon>Eukaryota</taxon>
        <taxon>Fungi</taxon>
        <taxon>Dikarya</taxon>
        <taxon>Ascomycota</taxon>
        <taxon>Pezizomycotina</taxon>
        <taxon>Sordariomycetes</taxon>
        <taxon>Hypocreomycetidae</taxon>
        <taxon>Hypocreales</taxon>
        <taxon>Bionectriaceae</taxon>
        <taxon>Clonostachys</taxon>
    </lineage>
</organism>
<dbReference type="Proteomes" id="UP000836387">
    <property type="component" value="Unassembled WGS sequence"/>
</dbReference>
<keyword evidence="2" id="KW-1185">Reference proteome</keyword>
<name>A0ACA9UUB0_BIOOC</name>
<dbReference type="EMBL" id="CADEHS020000646">
    <property type="protein sequence ID" value="CAG9957040.1"/>
    <property type="molecule type" value="Genomic_DNA"/>
</dbReference>
<gene>
    <name evidence="1" type="ORF">CRV2_00015600</name>
</gene>
<sequence>MTSASSQTWWHHFSFEDALLIQTGNFIPVEMMLRNGLPVENGGQYEFVYKLDRRVERVGIFQAVSGLGADVAFGFDWLHDFPAPATAISIGITPYSAGNPLTGLIATGHRSRLSSQLLTDDHPARSGSQDGYGNTGHQKQRHQGAPYSIGPYGGLALLPILGCLTLGSFYLWQKTRAAR</sequence>
<accession>A0ACA9UUB0</accession>
<proteinExistence type="predicted"/>